<evidence type="ECO:0000313" key="11">
    <source>
        <dbReference type="Proteomes" id="UP000694545"/>
    </source>
</evidence>
<dbReference type="AlphaFoldDB" id="A0A8D2LKQ2"/>
<dbReference type="Gene3D" id="2.30.42.10">
    <property type="match status" value="1"/>
</dbReference>
<name>A0A8D2LKQ2_VARKO</name>
<evidence type="ECO:0000256" key="6">
    <source>
        <dbReference type="PROSITE-ProRule" id="PRU00069"/>
    </source>
</evidence>
<protein>
    <submittedName>
        <fullName evidence="10">Dishevelled segment polarity protein 3</fullName>
    </submittedName>
</protein>
<dbReference type="Gene3D" id="1.10.10.10">
    <property type="entry name" value="Winged helix-like DNA-binding domain superfamily/Winged helix DNA-binding domain"/>
    <property type="match status" value="1"/>
</dbReference>
<dbReference type="PRINTS" id="PR01761">
    <property type="entry name" value="DISHEVELLED1"/>
</dbReference>
<dbReference type="SUPFAM" id="SSF54236">
    <property type="entry name" value="Ubiquitin-like"/>
    <property type="match status" value="1"/>
</dbReference>
<dbReference type="InterPro" id="IPR001158">
    <property type="entry name" value="DIX"/>
</dbReference>
<proteinExistence type="inferred from homology"/>
<dbReference type="SUPFAM" id="SSF50156">
    <property type="entry name" value="PDZ domain-like"/>
    <property type="match status" value="1"/>
</dbReference>
<reference evidence="10" key="2">
    <citation type="submission" date="2025-09" db="UniProtKB">
        <authorList>
            <consortium name="Ensembl"/>
        </authorList>
    </citation>
    <scope>IDENTIFICATION</scope>
</reference>
<evidence type="ECO:0000259" key="8">
    <source>
        <dbReference type="PROSITE" id="PS50106"/>
    </source>
</evidence>
<feature type="region of interest" description="Disordered" evidence="7">
    <location>
        <begin position="507"/>
        <end position="646"/>
    </location>
</feature>
<dbReference type="InterPro" id="IPR036390">
    <property type="entry name" value="WH_DNA-bd_sf"/>
</dbReference>
<dbReference type="GO" id="GO:0005109">
    <property type="term" value="F:frizzled binding"/>
    <property type="evidence" value="ECO:0007669"/>
    <property type="project" value="TreeGrafter"/>
</dbReference>
<dbReference type="InterPro" id="IPR024580">
    <property type="entry name" value="Dishevelled_C-dom"/>
</dbReference>
<feature type="compositionally biased region" description="Basic residues" evidence="7">
    <location>
        <begin position="214"/>
        <end position="227"/>
    </location>
</feature>
<dbReference type="SMART" id="SM00228">
    <property type="entry name" value="PDZ"/>
    <property type="match status" value="1"/>
</dbReference>
<keyword evidence="4" id="KW-0963">Cytoplasm</keyword>
<sequence length="671" mass="72854">MAAAETKIIYHLDDQETPYLVKLPIPAERVTLGDFKALLNRPNYKFYFKSMDDDFGVVKEEISDDNAKLPCFNGRVVSWLVSAEGSHSDAGSVCADNQPELPPSIERTGGIGDSRPPSFHPNTGGSRENLDNETETDSVVSVQRERPRRKDGPEHAARVNGTAKGERRRELGGYESSSTVMSSELETTSFFDSDDDDSTSRFSSSTEQSSASRLMRRHKRRRRKQKVPRIERSSSFSSITDSTMSLNIITVTLNMEKYNFLGISIVGQSNERGDGGIYIGSIMKGGAVAADGRIEPGDMLLQVNDINFENMSNDDAVRVLREIVHKPGPITLTVAKCWDPSPRGCFSLPRIAPQRIWAGPDSPCSDPGEPIRPIDPAAWVSHTAAMTGTYPAYGMSPSMSTITSTSSSITSSIPETERLDDFHLSIHSDMATIVKAMASPESGLEVRDRMWLKITIPNAFIDMASLSLHDHDGSSGASDQDTLAPLPHPGAAPWPMAFPYQFPPPHPYNPHPGFPDPGYSYGGGSAGSQHSEGSRSSGSNRSGSERRKEREPKAGESKSGGSGSESDHTTRSSMRRERAASERSVPASQRSHHSMAHSIRSHHSQHSYGPPGLPPLYSPPALLMPPPPSALGPPGAPPGRDLASVPPELTASRQSFRMAMGNPSEFFVDVM</sequence>
<feature type="compositionally biased region" description="Pro residues" evidence="7">
    <location>
        <begin position="611"/>
        <end position="637"/>
    </location>
</feature>
<evidence type="ECO:0000256" key="2">
    <source>
        <dbReference type="ARBA" id="ARBA00008735"/>
    </source>
</evidence>
<dbReference type="SMART" id="SM00021">
    <property type="entry name" value="DAX"/>
    <property type="match status" value="1"/>
</dbReference>
<dbReference type="InterPro" id="IPR029071">
    <property type="entry name" value="Ubiquitin-like_domsf"/>
</dbReference>
<dbReference type="PANTHER" id="PTHR10878:SF6">
    <property type="entry name" value="SEGMENT POLARITY PROTEIN DISHEVELLED HOMOLOG DVL-3"/>
    <property type="match status" value="1"/>
</dbReference>
<dbReference type="SUPFAM" id="SSF46785">
    <property type="entry name" value="Winged helix' DNA-binding domain"/>
    <property type="match status" value="1"/>
</dbReference>
<dbReference type="FunFam" id="2.40.240.130:FF:000001">
    <property type="entry name" value="Segment polarity protein dishevelled homolog DVL-1"/>
    <property type="match status" value="1"/>
</dbReference>
<gene>
    <name evidence="10" type="primary">DVL3</name>
</gene>
<dbReference type="PANTHER" id="PTHR10878">
    <property type="entry name" value="SEGMENT POLARITY PROTEIN DISHEVELLED"/>
    <property type="match status" value="1"/>
</dbReference>
<feature type="region of interest" description="Disordered" evidence="7">
    <location>
        <begin position="88"/>
        <end position="236"/>
    </location>
</feature>
<comment type="subcellular location">
    <subcellularLocation>
        <location evidence="1">Cytoplasm</location>
    </subcellularLocation>
</comment>
<dbReference type="InterPro" id="IPR038207">
    <property type="entry name" value="DIX_dom_sf"/>
</dbReference>
<dbReference type="Pfam" id="PF00595">
    <property type="entry name" value="PDZ"/>
    <property type="match status" value="1"/>
</dbReference>
<feature type="compositionally biased region" description="Polar residues" evidence="7">
    <location>
        <begin position="175"/>
        <end position="186"/>
    </location>
</feature>
<dbReference type="FunFam" id="2.30.42.10:FF:000014">
    <property type="entry name" value="Segment polarity protein dishevelled homolog DVL-3"/>
    <property type="match status" value="1"/>
</dbReference>
<dbReference type="Pfam" id="PF00778">
    <property type="entry name" value="DIX"/>
    <property type="match status" value="1"/>
</dbReference>
<evidence type="ECO:0000256" key="3">
    <source>
        <dbReference type="ARBA" id="ARBA00022473"/>
    </source>
</evidence>
<accession>A0A8D2LKQ2</accession>
<feature type="compositionally biased region" description="Basic residues" evidence="7">
    <location>
        <begin position="590"/>
        <end position="605"/>
    </location>
</feature>
<evidence type="ECO:0000256" key="4">
    <source>
        <dbReference type="ARBA" id="ARBA00022490"/>
    </source>
</evidence>
<dbReference type="Pfam" id="PF12316">
    <property type="entry name" value="Dsh_C"/>
    <property type="match status" value="1"/>
</dbReference>
<dbReference type="Ensembl" id="ENSVKKT00000023567.1">
    <property type="protein sequence ID" value="ENSVKKP00000022997.1"/>
    <property type="gene ID" value="ENSVKKG00000015279.1"/>
</dbReference>
<evidence type="ECO:0000259" key="9">
    <source>
        <dbReference type="PROSITE" id="PS50841"/>
    </source>
</evidence>
<dbReference type="GO" id="GO:0005829">
    <property type="term" value="C:cytosol"/>
    <property type="evidence" value="ECO:0007669"/>
    <property type="project" value="TreeGrafter"/>
</dbReference>
<keyword evidence="11" id="KW-1185">Reference proteome</keyword>
<feature type="region of interest" description="Disordered" evidence="7">
    <location>
        <begin position="470"/>
        <end position="490"/>
    </location>
</feature>
<comment type="similarity">
    <text evidence="2">Belongs to the DSH family.</text>
</comment>
<dbReference type="Gene3D" id="2.40.240.130">
    <property type="match status" value="1"/>
</dbReference>
<feature type="compositionally biased region" description="Basic and acidic residues" evidence="7">
    <location>
        <begin position="543"/>
        <end position="556"/>
    </location>
</feature>
<feature type="domain" description="DIX" evidence="9">
    <location>
        <begin position="3"/>
        <end position="84"/>
    </location>
</feature>
<dbReference type="Proteomes" id="UP000694545">
    <property type="component" value="Unplaced"/>
</dbReference>
<dbReference type="PROSITE" id="PS50841">
    <property type="entry name" value="DIX"/>
    <property type="match status" value="1"/>
</dbReference>
<feature type="compositionally biased region" description="Low complexity" evidence="7">
    <location>
        <begin position="200"/>
        <end position="213"/>
    </location>
</feature>
<dbReference type="InterPro" id="IPR036034">
    <property type="entry name" value="PDZ_sf"/>
</dbReference>
<keyword evidence="3" id="KW-0217">Developmental protein</keyword>
<evidence type="ECO:0000256" key="7">
    <source>
        <dbReference type="SAM" id="MobiDB-lite"/>
    </source>
</evidence>
<dbReference type="Pfam" id="PF02377">
    <property type="entry name" value="Dishevelled"/>
    <property type="match status" value="1"/>
</dbReference>
<dbReference type="InterPro" id="IPR015506">
    <property type="entry name" value="Dsh/Dvl-rel"/>
</dbReference>
<evidence type="ECO:0000256" key="1">
    <source>
        <dbReference type="ARBA" id="ARBA00004496"/>
    </source>
</evidence>
<organism evidence="10 11">
    <name type="scientific">Varanus komodoensis</name>
    <name type="common">Komodo dragon</name>
    <dbReference type="NCBI Taxonomy" id="61221"/>
    <lineage>
        <taxon>Eukaryota</taxon>
        <taxon>Metazoa</taxon>
        <taxon>Chordata</taxon>
        <taxon>Craniata</taxon>
        <taxon>Vertebrata</taxon>
        <taxon>Euteleostomi</taxon>
        <taxon>Lepidosauria</taxon>
        <taxon>Squamata</taxon>
        <taxon>Bifurcata</taxon>
        <taxon>Unidentata</taxon>
        <taxon>Episquamata</taxon>
        <taxon>Toxicofera</taxon>
        <taxon>Anguimorpha</taxon>
        <taxon>Paleoanguimorpha</taxon>
        <taxon>Varanoidea</taxon>
        <taxon>Varanidae</taxon>
        <taxon>Varanus</taxon>
    </lineage>
</organism>
<evidence type="ECO:0000256" key="5">
    <source>
        <dbReference type="ARBA" id="ARBA00022687"/>
    </source>
</evidence>
<dbReference type="InterPro" id="IPR001478">
    <property type="entry name" value="PDZ"/>
</dbReference>
<feature type="compositionally biased region" description="Basic and acidic residues" evidence="7">
    <location>
        <begin position="143"/>
        <end position="157"/>
    </location>
</feature>
<dbReference type="CDD" id="cd06717">
    <property type="entry name" value="PDZ_Dishevelled-like"/>
    <property type="match status" value="1"/>
</dbReference>
<reference evidence="10" key="1">
    <citation type="submission" date="2025-08" db="UniProtKB">
        <authorList>
            <consortium name="Ensembl"/>
        </authorList>
    </citation>
    <scope>IDENTIFICATION</scope>
</reference>
<dbReference type="InterPro" id="IPR036388">
    <property type="entry name" value="WH-like_DNA-bd_sf"/>
</dbReference>
<dbReference type="GO" id="GO:0060070">
    <property type="term" value="P:canonical Wnt signaling pathway"/>
    <property type="evidence" value="ECO:0007669"/>
    <property type="project" value="TreeGrafter"/>
</dbReference>
<feature type="compositionally biased region" description="Basic and acidic residues" evidence="7">
    <location>
        <begin position="565"/>
        <end position="581"/>
    </location>
</feature>
<feature type="compositionally biased region" description="Low complexity" evidence="7">
    <location>
        <begin position="527"/>
        <end position="542"/>
    </location>
</feature>
<feature type="domain" description="PDZ" evidence="8">
    <location>
        <begin position="250"/>
        <end position="322"/>
    </location>
</feature>
<dbReference type="PROSITE" id="PS50106">
    <property type="entry name" value="PDZ"/>
    <property type="match status" value="1"/>
</dbReference>
<keyword evidence="5 6" id="KW-0879">Wnt signaling pathway</keyword>
<dbReference type="InterPro" id="IPR003351">
    <property type="entry name" value="Dishevelled_protein_dom"/>
</dbReference>
<evidence type="ECO:0000313" key="10">
    <source>
        <dbReference type="Ensembl" id="ENSVKKP00000022997.1"/>
    </source>
</evidence>